<evidence type="ECO:0000256" key="6">
    <source>
        <dbReference type="ARBA" id="ARBA00022430"/>
    </source>
</evidence>
<dbReference type="CDD" id="cd01577">
    <property type="entry name" value="IPMI_Swivel"/>
    <property type="match status" value="1"/>
</dbReference>
<comment type="function">
    <text evidence="2 10">Catalyzes the isomerization between 2-isopropylmalate and 3-isopropylmalate, via the formation of 2-isopropylmaleate.</text>
</comment>
<gene>
    <name evidence="10" type="primary">leuD</name>
    <name evidence="12" type="ORF">TS85_23105</name>
</gene>
<evidence type="ECO:0000256" key="8">
    <source>
        <dbReference type="ARBA" id="ARBA00023239"/>
    </source>
</evidence>
<evidence type="ECO:0000313" key="13">
    <source>
        <dbReference type="Proteomes" id="UP000032300"/>
    </source>
</evidence>
<evidence type="ECO:0000259" key="11">
    <source>
        <dbReference type="Pfam" id="PF00694"/>
    </source>
</evidence>
<name>A0A7U5BF05_9SPHN</name>
<evidence type="ECO:0000256" key="10">
    <source>
        <dbReference type="HAMAP-Rule" id="MF_01031"/>
    </source>
</evidence>
<dbReference type="Pfam" id="PF00694">
    <property type="entry name" value="Aconitase_C"/>
    <property type="match status" value="1"/>
</dbReference>
<dbReference type="RefSeq" id="WP_044335410.1">
    <property type="nucleotide sequence ID" value="NZ_CP010836.1"/>
</dbReference>
<comment type="catalytic activity">
    <reaction evidence="1 10">
        <text>(2R,3S)-3-isopropylmalate = (2S)-2-isopropylmalate</text>
        <dbReference type="Rhea" id="RHEA:32287"/>
        <dbReference type="ChEBI" id="CHEBI:1178"/>
        <dbReference type="ChEBI" id="CHEBI:35121"/>
        <dbReference type="EC" id="4.2.1.33"/>
    </reaction>
</comment>
<dbReference type="NCBIfam" id="TIGR00171">
    <property type="entry name" value="leuD"/>
    <property type="match status" value="1"/>
</dbReference>
<comment type="similarity">
    <text evidence="4 10">Belongs to the LeuD family. LeuD type 1 subfamily.</text>
</comment>
<dbReference type="HAMAP" id="MF_01031">
    <property type="entry name" value="LeuD_type1"/>
    <property type="match status" value="1"/>
</dbReference>
<evidence type="ECO:0000256" key="2">
    <source>
        <dbReference type="ARBA" id="ARBA00002695"/>
    </source>
</evidence>
<dbReference type="GO" id="GO:0009316">
    <property type="term" value="C:3-isopropylmalate dehydratase complex"/>
    <property type="evidence" value="ECO:0007669"/>
    <property type="project" value="InterPro"/>
</dbReference>
<dbReference type="InterPro" id="IPR015928">
    <property type="entry name" value="Aconitase/3IPM_dehydase_swvl"/>
</dbReference>
<protein>
    <recommendedName>
        <fullName evidence="10">3-isopropylmalate dehydratase small subunit</fullName>
        <ecNumber evidence="10">4.2.1.33</ecNumber>
    </recommendedName>
    <alternativeName>
        <fullName evidence="10">Alpha-IPM isomerase</fullName>
        <shortName evidence="10">IPMI</shortName>
    </alternativeName>
    <alternativeName>
        <fullName evidence="10">Isopropylmalate isomerase</fullName>
    </alternativeName>
</protein>
<comment type="subunit">
    <text evidence="5 10">Heterodimer of LeuC and LeuD.</text>
</comment>
<reference evidence="12 13" key="2">
    <citation type="submission" date="2015-02" db="EMBL/GenBank/DDBJ databases">
        <title>The complete genome of Sphingomonas hengshuiensis sp. WHSC-8 isolated from soil of Hengshui Lake.</title>
        <authorList>
            <person name="Wei S."/>
            <person name="Guo J."/>
            <person name="Su C."/>
            <person name="Wu R."/>
            <person name="Zhang Z."/>
            <person name="Liang K."/>
            <person name="Li H."/>
            <person name="Wang T."/>
            <person name="Liu H."/>
            <person name="Zhang C."/>
            <person name="Li Z."/>
            <person name="Wang Q."/>
            <person name="Meng J."/>
        </authorList>
    </citation>
    <scope>NUCLEOTIDE SEQUENCE [LARGE SCALE GENOMIC DNA]</scope>
    <source>
        <strain evidence="12 13">WHSC-8</strain>
    </source>
</reference>
<keyword evidence="13" id="KW-1185">Reference proteome</keyword>
<dbReference type="Gene3D" id="3.20.19.10">
    <property type="entry name" value="Aconitase, domain 4"/>
    <property type="match status" value="1"/>
</dbReference>
<dbReference type="NCBIfam" id="NF002458">
    <property type="entry name" value="PRK01641.1"/>
    <property type="match status" value="1"/>
</dbReference>
<dbReference type="KEGG" id="sphi:TS85_23105"/>
<reference evidence="12 13" key="1">
    <citation type="journal article" date="2015" name="Int. J. Syst. Evol. Microbiol.">
        <title>Sphingomonas hengshuiensis sp. nov., isolated from lake wetland.</title>
        <authorList>
            <person name="Wei S."/>
            <person name="Wang T."/>
            <person name="Liu H."/>
            <person name="Zhang C."/>
            <person name="Guo J."/>
            <person name="Wang Q."/>
            <person name="Liang K."/>
            <person name="Zhang Z."/>
        </authorList>
    </citation>
    <scope>NUCLEOTIDE SEQUENCE [LARGE SCALE GENOMIC DNA]</scope>
    <source>
        <strain evidence="12 13">WHSC-8</strain>
    </source>
</reference>
<dbReference type="OrthoDB" id="9777465at2"/>
<dbReference type="GO" id="GO:0009098">
    <property type="term" value="P:L-leucine biosynthetic process"/>
    <property type="evidence" value="ECO:0007669"/>
    <property type="project" value="UniProtKB-UniRule"/>
</dbReference>
<organism evidence="12 13">
    <name type="scientific">Sphingomonas hengshuiensis</name>
    <dbReference type="NCBI Taxonomy" id="1609977"/>
    <lineage>
        <taxon>Bacteria</taxon>
        <taxon>Pseudomonadati</taxon>
        <taxon>Pseudomonadota</taxon>
        <taxon>Alphaproteobacteria</taxon>
        <taxon>Sphingomonadales</taxon>
        <taxon>Sphingomonadaceae</taxon>
        <taxon>Sphingomonas</taxon>
    </lineage>
</organism>
<evidence type="ECO:0000256" key="5">
    <source>
        <dbReference type="ARBA" id="ARBA00011271"/>
    </source>
</evidence>
<keyword evidence="7 10" id="KW-0028">Amino-acid biosynthesis</keyword>
<dbReference type="InterPro" id="IPR050075">
    <property type="entry name" value="LeuD"/>
</dbReference>
<dbReference type="InterPro" id="IPR000573">
    <property type="entry name" value="AconitaseA/IPMdHydase_ssu_swvl"/>
</dbReference>
<evidence type="ECO:0000256" key="4">
    <source>
        <dbReference type="ARBA" id="ARBA00009845"/>
    </source>
</evidence>
<dbReference type="InterPro" id="IPR004431">
    <property type="entry name" value="3-IsopropMal_deHydase_ssu"/>
</dbReference>
<dbReference type="PANTHER" id="PTHR43345">
    <property type="entry name" value="3-ISOPROPYLMALATE DEHYDRATASE SMALL SUBUNIT 2-RELATED-RELATED"/>
    <property type="match status" value="1"/>
</dbReference>
<dbReference type="PANTHER" id="PTHR43345:SF5">
    <property type="entry name" value="3-ISOPROPYLMALATE DEHYDRATASE SMALL SUBUNIT"/>
    <property type="match status" value="1"/>
</dbReference>
<keyword evidence="8 10" id="KW-0456">Lyase</keyword>
<dbReference type="UniPathway" id="UPA00048">
    <property type="reaction ID" value="UER00071"/>
</dbReference>
<dbReference type="Proteomes" id="UP000032300">
    <property type="component" value="Chromosome"/>
</dbReference>
<sequence>MKPLLCITSQAAPLLRENIDTDIIIPSREMRTVSKTGLSDGLFAGWRYIEGRTPNPDFVLNQPQFRAAEILIVGSNFGCGSSREHAVWALAEYGFRVIVAPSFSPIFHANCIRNGVAPVILPESDIKGLAAHADAGEAIRVSLEDMAISAAGESWSFSLEDEPRMMLMEGLDAIELTLKHQGDIAAFRQSDAMVRPWVYLSGRRACP</sequence>
<dbReference type="GO" id="GO:0003861">
    <property type="term" value="F:3-isopropylmalate dehydratase activity"/>
    <property type="evidence" value="ECO:0007669"/>
    <property type="project" value="UniProtKB-UniRule"/>
</dbReference>
<evidence type="ECO:0000313" key="12">
    <source>
        <dbReference type="EMBL" id="AJP74065.1"/>
    </source>
</evidence>
<dbReference type="SUPFAM" id="SSF52016">
    <property type="entry name" value="LeuD/IlvD-like"/>
    <property type="match status" value="1"/>
</dbReference>
<proteinExistence type="inferred from homology"/>
<keyword evidence="9 10" id="KW-0100">Branched-chain amino acid biosynthesis</keyword>
<dbReference type="EMBL" id="CP010836">
    <property type="protein sequence ID" value="AJP74065.1"/>
    <property type="molecule type" value="Genomic_DNA"/>
</dbReference>
<evidence type="ECO:0000256" key="1">
    <source>
        <dbReference type="ARBA" id="ARBA00000491"/>
    </source>
</evidence>
<dbReference type="EC" id="4.2.1.33" evidence="10"/>
<feature type="domain" description="Aconitase A/isopropylmalate dehydratase small subunit swivel" evidence="11">
    <location>
        <begin position="5"/>
        <end position="123"/>
    </location>
</feature>
<dbReference type="InterPro" id="IPR033940">
    <property type="entry name" value="IPMI_Swivel"/>
</dbReference>
<dbReference type="AlphaFoldDB" id="A0A7U5BF05"/>
<evidence type="ECO:0000256" key="7">
    <source>
        <dbReference type="ARBA" id="ARBA00022605"/>
    </source>
</evidence>
<evidence type="ECO:0000256" key="3">
    <source>
        <dbReference type="ARBA" id="ARBA00004729"/>
    </source>
</evidence>
<accession>A0A7U5BF05</accession>
<evidence type="ECO:0000256" key="9">
    <source>
        <dbReference type="ARBA" id="ARBA00023304"/>
    </source>
</evidence>
<keyword evidence="6 10" id="KW-0432">Leucine biosynthesis</keyword>
<comment type="pathway">
    <text evidence="3 10">Amino-acid biosynthesis; L-leucine biosynthesis; L-leucine from 3-methyl-2-oxobutanoate: step 2/4.</text>
</comment>